<dbReference type="STRING" id="642227.HA49_14555"/>
<organism evidence="2 3">
    <name type="scientific">Tatumella morbirosei</name>
    <dbReference type="NCBI Taxonomy" id="642227"/>
    <lineage>
        <taxon>Bacteria</taxon>
        <taxon>Pseudomonadati</taxon>
        <taxon>Pseudomonadota</taxon>
        <taxon>Gammaproteobacteria</taxon>
        <taxon>Enterobacterales</taxon>
        <taxon>Erwiniaceae</taxon>
        <taxon>Tatumella</taxon>
    </lineage>
</organism>
<dbReference type="Proteomes" id="UP000029577">
    <property type="component" value="Unassembled WGS sequence"/>
</dbReference>
<proteinExistence type="predicted"/>
<evidence type="ECO:0000313" key="3">
    <source>
        <dbReference type="Proteomes" id="UP000029577"/>
    </source>
</evidence>
<feature type="transmembrane region" description="Helical" evidence="1">
    <location>
        <begin position="86"/>
        <end position="106"/>
    </location>
</feature>
<feature type="transmembrane region" description="Helical" evidence="1">
    <location>
        <begin position="12"/>
        <end position="33"/>
    </location>
</feature>
<keyword evidence="1" id="KW-0472">Membrane</keyword>
<feature type="transmembrane region" description="Helical" evidence="1">
    <location>
        <begin position="45"/>
        <end position="66"/>
    </location>
</feature>
<keyword evidence="1" id="KW-0812">Transmembrane</keyword>
<dbReference type="RefSeq" id="WP_038021197.1">
    <property type="nucleotide sequence ID" value="NZ_JPKR02000003.1"/>
</dbReference>
<accession>A0A095VBD6</accession>
<keyword evidence="3" id="KW-1185">Reference proteome</keyword>
<gene>
    <name evidence="2" type="ORF">HA49_14555</name>
</gene>
<comment type="caution">
    <text evidence="2">The sequence shown here is derived from an EMBL/GenBank/DDBJ whole genome shotgun (WGS) entry which is preliminary data.</text>
</comment>
<dbReference type="AlphaFoldDB" id="A0A095VBD6"/>
<keyword evidence="1" id="KW-1133">Transmembrane helix</keyword>
<name>A0A095VBD6_9GAMM</name>
<sequence>MGDDTNPVYQLLVLVWINSLQMIFIPLTIAILVKKHWLIFPYRKTMIMLIPVVCASLLQSLCYAVFVAYTQQHVSLFGLIEWTSEQLATGLIMVMIVYPFFFLRLYR</sequence>
<evidence type="ECO:0000256" key="1">
    <source>
        <dbReference type="SAM" id="Phobius"/>
    </source>
</evidence>
<reference evidence="2" key="1">
    <citation type="submission" date="2014-12" db="EMBL/GenBank/DDBJ databases">
        <title>The draft genome of the Tatumella morbirosei type strain, LMG23360T isolated from pineapple rot.</title>
        <authorList>
            <person name="Smits T.H."/>
            <person name="Palmer M."/>
            <person name="Venter S.N."/>
            <person name="Duffy B."/>
            <person name="Steenkamp E.T."/>
            <person name="Chan W.Y."/>
            <person name="Coutinho T.A."/>
            <person name="Coetzee M.P."/>
            <person name="De Maayer P."/>
        </authorList>
    </citation>
    <scope>NUCLEOTIDE SEQUENCE [LARGE SCALE GENOMIC DNA]</scope>
    <source>
        <strain evidence="2">LMG 23360</strain>
    </source>
</reference>
<protein>
    <submittedName>
        <fullName evidence="2">Uncharacterized protein</fullName>
    </submittedName>
</protein>
<evidence type="ECO:0000313" key="2">
    <source>
        <dbReference type="EMBL" id="KGD72015.1"/>
    </source>
</evidence>
<dbReference type="EMBL" id="JPKR02000003">
    <property type="protein sequence ID" value="KGD72015.1"/>
    <property type="molecule type" value="Genomic_DNA"/>
</dbReference>